<proteinExistence type="predicted"/>
<gene>
    <name evidence="3" type="ORF">LCGC14_0784490</name>
</gene>
<keyword evidence="2" id="KW-0472">Membrane</keyword>
<accession>A0A0F9PUS0</accession>
<feature type="transmembrane region" description="Helical" evidence="2">
    <location>
        <begin position="102"/>
        <end position="121"/>
    </location>
</feature>
<name>A0A0F9PUS0_9ZZZZ</name>
<dbReference type="AlphaFoldDB" id="A0A0F9PUS0"/>
<feature type="transmembrane region" description="Helical" evidence="2">
    <location>
        <begin position="71"/>
        <end position="90"/>
    </location>
</feature>
<feature type="region of interest" description="Disordered" evidence="1">
    <location>
        <begin position="36"/>
        <end position="67"/>
    </location>
</feature>
<feature type="compositionally biased region" description="Basic residues" evidence="1">
    <location>
        <begin position="54"/>
        <end position="67"/>
    </location>
</feature>
<sequence length="284" mass="31174">MPYEQVEVLTNPRPSHRRRGHDDIVDVHLSKAEIRRALTRPKRKKSKAVAAAPAKKRKKGKRRRKANPKNILVPMVIGAAATAALEIYVFRNPQWRTQIPAQVRKFSGLIFALAGWAFTMIPYKGMMRQVAPAGYGMMAAGVYLQLSDVLVQMRKDNVISELDKIIAEAKAEVNGEADTGTEGLGVLTLPDGRKVSARQAAIMLGMQSRVPFHPHGMGGEYGGGSVGELVMLGEFVDVPGGIQDPAMDSRLLAPGLGEMTDSSHSDEWLEGQFAWREPDYGDSW</sequence>
<protein>
    <submittedName>
        <fullName evidence="3">Uncharacterized protein</fullName>
    </submittedName>
</protein>
<dbReference type="EMBL" id="LAZR01002043">
    <property type="protein sequence ID" value="KKN35365.1"/>
    <property type="molecule type" value="Genomic_DNA"/>
</dbReference>
<keyword evidence="2" id="KW-1133">Transmembrane helix</keyword>
<evidence type="ECO:0000313" key="3">
    <source>
        <dbReference type="EMBL" id="KKN35365.1"/>
    </source>
</evidence>
<evidence type="ECO:0000256" key="2">
    <source>
        <dbReference type="SAM" id="Phobius"/>
    </source>
</evidence>
<organism evidence="3">
    <name type="scientific">marine sediment metagenome</name>
    <dbReference type="NCBI Taxonomy" id="412755"/>
    <lineage>
        <taxon>unclassified sequences</taxon>
        <taxon>metagenomes</taxon>
        <taxon>ecological metagenomes</taxon>
    </lineage>
</organism>
<keyword evidence="2" id="KW-0812">Transmembrane</keyword>
<comment type="caution">
    <text evidence="3">The sequence shown here is derived from an EMBL/GenBank/DDBJ whole genome shotgun (WGS) entry which is preliminary data.</text>
</comment>
<evidence type="ECO:0000256" key="1">
    <source>
        <dbReference type="SAM" id="MobiDB-lite"/>
    </source>
</evidence>
<reference evidence="3" key="1">
    <citation type="journal article" date="2015" name="Nature">
        <title>Complex archaea that bridge the gap between prokaryotes and eukaryotes.</title>
        <authorList>
            <person name="Spang A."/>
            <person name="Saw J.H."/>
            <person name="Jorgensen S.L."/>
            <person name="Zaremba-Niedzwiedzka K."/>
            <person name="Martijn J."/>
            <person name="Lind A.E."/>
            <person name="van Eijk R."/>
            <person name="Schleper C."/>
            <person name="Guy L."/>
            <person name="Ettema T.J."/>
        </authorList>
    </citation>
    <scope>NUCLEOTIDE SEQUENCE</scope>
</reference>
<feature type="region of interest" description="Disordered" evidence="1">
    <location>
        <begin position="1"/>
        <end position="20"/>
    </location>
</feature>
<feature type="compositionally biased region" description="Basic residues" evidence="1">
    <location>
        <begin position="37"/>
        <end position="47"/>
    </location>
</feature>